<dbReference type="GO" id="GO:0006313">
    <property type="term" value="P:DNA transposition"/>
    <property type="evidence" value="ECO:0007669"/>
    <property type="project" value="InterPro"/>
</dbReference>
<dbReference type="RefSeq" id="WP_271635154.1">
    <property type="nucleotide sequence ID" value="NZ_CP094970.1"/>
</dbReference>
<keyword evidence="4" id="KW-1185">Reference proteome</keyword>
<dbReference type="Pfam" id="PF02371">
    <property type="entry name" value="Transposase_20"/>
    <property type="match status" value="1"/>
</dbReference>
<evidence type="ECO:0000259" key="2">
    <source>
        <dbReference type="Pfam" id="PF02371"/>
    </source>
</evidence>
<dbReference type="GO" id="GO:0003677">
    <property type="term" value="F:DNA binding"/>
    <property type="evidence" value="ECO:0007669"/>
    <property type="project" value="InterPro"/>
</dbReference>
<dbReference type="GO" id="GO:0004803">
    <property type="term" value="F:transposase activity"/>
    <property type="evidence" value="ECO:0007669"/>
    <property type="project" value="InterPro"/>
</dbReference>
<evidence type="ECO:0000259" key="1">
    <source>
        <dbReference type="Pfam" id="PF01548"/>
    </source>
</evidence>
<dbReference type="EMBL" id="CP094970">
    <property type="protein sequence ID" value="UYM06273.1"/>
    <property type="molecule type" value="Genomic_DNA"/>
</dbReference>
<dbReference type="NCBIfam" id="NF033542">
    <property type="entry name" value="transpos_IS110"/>
    <property type="match status" value="1"/>
</dbReference>
<reference evidence="3" key="1">
    <citation type="submission" date="2022-01" db="EMBL/GenBank/DDBJ databases">
        <title>Nocardioidaceae gen. sp. A5X3R13.</title>
        <authorList>
            <person name="Lopez Marin M.A."/>
            <person name="Uhlik O."/>
        </authorList>
    </citation>
    <scope>NUCLEOTIDE SEQUENCE</scope>
    <source>
        <strain evidence="3">A5X3R13</strain>
    </source>
</reference>
<dbReference type="InterPro" id="IPR047650">
    <property type="entry name" value="Transpos_IS110"/>
</dbReference>
<gene>
    <name evidence="3" type="ORF">L0C25_04125</name>
</gene>
<evidence type="ECO:0000313" key="4">
    <source>
        <dbReference type="Proteomes" id="UP001164390"/>
    </source>
</evidence>
<evidence type="ECO:0000313" key="3">
    <source>
        <dbReference type="EMBL" id="UYM06273.1"/>
    </source>
</evidence>
<dbReference type="Pfam" id="PF01548">
    <property type="entry name" value="DEDD_Tnp_IS110"/>
    <property type="match status" value="1"/>
</dbReference>
<organism evidence="3 4">
    <name type="scientific">Solicola gregarius</name>
    <dbReference type="NCBI Taxonomy" id="2908642"/>
    <lineage>
        <taxon>Bacteria</taxon>
        <taxon>Bacillati</taxon>
        <taxon>Actinomycetota</taxon>
        <taxon>Actinomycetes</taxon>
        <taxon>Propionibacteriales</taxon>
        <taxon>Nocardioidaceae</taxon>
        <taxon>Solicola</taxon>
    </lineage>
</organism>
<accession>A0AA46TJI1</accession>
<protein>
    <submittedName>
        <fullName evidence="3">IS110 family transposase</fullName>
    </submittedName>
</protein>
<feature type="domain" description="Transposase IS110-like N-terminal" evidence="1">
    <location>
        <begin position="19"/>
        <end position="167"/>
    </location>
</feature>
<dbReference type="AlphaFoldDB" id="A0AA46TJI1"/>
<dbReference type="KEGG" id="sgrg:L0C25_04125"/>
<dbReference type="PANTHER" id="PTHR33055">
    <property type="entry name" value="TRANSPOSASE FOR INSERTION SEQUENCE ELEMENT IS1111A"/>
    <property type="match status" value="1"/>
</dbReference>
<dbReference type="Gene3D" id="3.40.50.720">
    <property type="entry name" value="NAD(P)-binding Rossmann-like Domain"/>
    <property type="match status" value="1"/>
</dbReference>
<dbReference type="PANTHER" id="PTHR33055:SF16">
    <property type="entry name" value="TRANSPOSASE FOR INSERTION SEQUENCE ELEMENT IS1547"/>
    <property type="match status" value="1"/>
</dbReference>
<feature type="domain" description="Transposase IS116/IS110/IS902 C-terminal" evidence="2">
    <location>
        <begin position="246"/>
        <end position="322"/>
    </location>
</feature>
<name>A0AA46TJI1_9ACTN</name>
<dbReference type="InterPro" id="IPR003346">
    <property type="entry name" value="Transposase_20"/>
</dbReference>
<sequence length="378" mass="40807">MTSMTVEPAESVVSRQIVVGVDTHKYAHVAVALDHLGARIAAQHVAANREGYAQLEAWAASLAGNGRVTAYGVEGTGSYGVGLASFLRRTGHRVIEVNRGDRRSRRSNGKSDTLDAEAAARAVLGGQAVAVPKSADGTAEMIRQIKIARDTARKAKTSAIVTLKALVVTAPADLREQLAGLSDKALIDRCASLRPGAVTSPTASAKHSLRTLAKRFQALQSEIREHDTILDDLTHAHSPTLRDGIGIGADTAAEVLIVFGDNPERVHSEAAFAKLCGASPVPASSGMTNRHRLSRAGHREANAALYRAVIVRMRFHQPTIDYVARRTVEGLSKRDIIRCLKRYLAREIYQAVMTDHRARQRLADHASVKRPRFDAASF</sequence>
<proteinExistence type="predicted"/>
<dbReference type="InterPro" id="IPR002525">
    <property type="entry name" value="Transp_IS110-like_N"/>
</dbReference>
<dbReference type="Proteomes" id="UP001164390">
    <property type="component" value="Chromosome"/>
</dbReference>